<dbReference type="InterPro" id="IPR005758">
    <property type="entry name" value="UDP-N-AcMur_Ala_ligase_MurC"/>
</dbReference>
<proteinExistence type="inferred from homology"/>
<feature type="domain" description="Mur ligase N-terminal catalytic" evidence="15">
    <location>
        <begin position="10"/>
        <end position="106"/>
    </location>
</feature>
<dbReference type="RefSeq" id="WP_149900181.1">
    <property type="nucleotide sequence ID" value="NZ_QRFF01000004.1"/>
</dbReference>
<evidence type="ECO:0000313" key="19">
    <source>
        <dbReference type="Proteomes" id="UP000473658"/>
    </source>
</evidence>
<dbReference type="InterPro" id="IPR013221">
    <property type="entry name" value="Mur_ligase_cen"/>
</dbReference>
<evidence type="ECO:0000256" key="13">
    <source>
        <dbReference type="ARBA" id="ARBA00047833"/>
    </source>
</evidence>
<keyword evidence="4 14" id="KW-0963">Cytoplasm</keyword>
<dbReference type="GO" id="GO:0005737">
    <property type="term" value="C:cytoplasm"/>
    <property type="evidence" value="ECO:0007669"/>
    <property type="project" value="UniProtKB-SubCell"/>
</dbReference>
<organism evidence="18 19">
    <name type="scientific">Rhizobium rhizogenes</name>
    <name type="common">Agrobacterium rhizogenes</name>
    <dbReference type="NCBI Taxonomy" id="359"/>
    <lineage>
        <taxon>Bacteria</taxon>
        <taxon>Pseudomonadati</taxon>
        <taxon>Pseudomonadota</taxon>
        <taxon>Alphaproteobacteria</taxon>
        <taxon>Hyphomicrobiales</taxon>
        <taxon>Rhizobiaceae</taxon>
        <taxon>Rhizobium/Agrobacterium group</taxon>
        <taxon>Rhizobium</taxon>
    </lineage>
</organism>
<dbReference type="GO" id="GO:0051301">
    <property type="term" value="P:cell division"/>
    <property type="evidence" value="ECO:0007669"/>
    <property type="project" value="UniProtKB-KW"/>
</dbReference>
<dbReference type="GO" id="GO:0005524">
    <property type="term" value="F:ATP binding"/>
    <property type="evidence" value="ECO:0007669"/>
    <property type="project" value="UniProtKB-UniRule"/>
</dbReference>
<dbReference type="HAMAP" id="MF_00046">
    <property type="entry name" value="MurC"/>
    <property type="match status" value="1"/>
</dbReference>
<feature type="domain" description="Mur ligase C-terminal" evidence="16">
    <location>
        <begin position="320"/>
        <end position="450"/>
    </location>
</feature>
<dbReference type="InterPro" id="IPR000713">
    <property type="entry name" value="Mur_ligase_N"/>
</dbReference>
<evidence type="ECO:0000256" key="4">
    <source>
        <dbReference type="ARBA" id="ARBA00022490"/>
    </source>
</evidence>
<accession>A0AA88EZG5</accession>
<keyword evidence="8 14" id="KW-0067">ATP-binding</keyword>
<dbReference type="InterPro" id="IPR050061">
    <property type="entry name" value="MurCDEF_pg_biosynth"/>
</dbReference>
<dbReference type="Gene3D" id="3.40.1190.10">
    <property type="entry name" value="Mur-like, catalytic domain"/>
    <property type="match status" value="1"/>
</dbReference>
<keyword evidence="7 14" id="KW-0547">Nucleotide-binding</keyword>
<dbReference type="SUPFAM" id="SSF53244">
    <property type="entry name" value="MurD-like peptide ligases, peptide-binding domain"/>
    <property type="match status" value="1"/>
</dbReference>
<dbReference type="SUPFAM" id="SSF53623">
    <property type="entry name" value="MurD-like peptide ligases, catalytic domain"/>
    <property type="match status" value="1"/>
</dbReference>
<evidence type="ECO:0000256" key="10">
    <source>
        <dbReference type="ARBA" id="ARBA00022984"/>
    </source>
</evidence>
<dbReference type="EC" id="6.3.2.8" evidence="3 14"/>
<evidence type="ECO:0000256" key="8">
    <source>
        <dbReference type="ARBA" id="ARBA00022840"/>
    </source>
</evidence>
<dbReference type="InterPro" id="IPR036615">
    <property type="entry name" value="Mur_ligase_C_dom_sf"/>
</dbReference>
<evidence type="ECO:0000256" key="7">
    <source>
        <dbReference type="ARBA" id="ARBA00022741"/>
    </source>
</evidence>
<comment type="catalytic activity">
    <reaction evidence="13 14">
        <text>UDP-N-acetyl-alpha-D-muramate + L-alanine + ATP = UDP-N-acetyl-alpha-D-muramoyl-L-alanine + ADP + phosphate + H(+)</text>
        <dbReference type="Rhea" id="RHEA:23372"/>
        <dbReference type="ChEBI" id="CHEBI:15378"/>
        <dbReference type="ChEBI" id="CHEBI:30616"/>
        <dbReference type="ChEBI" id="CHEBI:43474"/>
        <dbReference type="ChEBI" id="CHEBI:57972"/>
        <dbReference type="ChEBI" id="CHEBI:70757"/>
        <dbReference type="ChEBI" id="CHEBI:83898"/>
        <dbReference type="ChEBI" id="CHEBI:456216"/>
        <dbReference type="EC" id="6.3.2.8"/>
    </reaction>
</comment>
<dbReference type="InterPro" id="IPR036565">
    <property type="entry name" value="Mur-like_cat_sf"/>
</dbReference>
<comment type="pathway">
    <text evidence="2 14">Cell wall biogenesis; peptidoglycan biosynthesis.</text>
</comment>
<evidence type="ECO:0000256" key="5">
    <source>
        <dbReference type="ARBA" id="ARBA00022598"/>
    </source>
</evidence>
<sequence>MKMPKAIGLVHFIGIGGIGMSGIAEVLHNLGHRVQGSDQSDSANVQRLRDKGIEVFVGHTADNLGDAEVVVVSTAIKKNNPELIAAREKHLPIVRRAEMLAELMRFRNAIAIGGTHGKTTTTSMVATLLEAGNLDPTVINGGIINAYGTNARMGEGEWMVVEADESDGTFLKLPADVAVITNIDPEHLDHYGNFDAVRAAFRQFVENVPFYGFGVMCLDHPEVQALVGRIEDRKVITYGENPQADVRFSNVRIDGTRSIFDVEIRRRRTGKIFSFTDLVLPMPGRHNVSNATAAIAVANRLGISEADIKKGLASFAGVKRRFTLTGEANGVQVFDDYGHHPVEIKAVLAAAREACKGRIVAVHQPHRYSRLSSLFDDFAHCFNDADTIILAPVYAAGEDPIEGASSEALVSAIKAAGHRDARFLEKREDLASQVAAIAKPGDFVVLLGAGNITQWAAVLPSELKSISGKSE</sequence>
<keyword evidence="9 14" id="KW-0133">Cell shape</keyword>
<evidence type="ECO:0000256" key="3">
    <source>
        <dbReference type="ARBA" id="ARBA00012211"/>
    </source>
</evidence>
<dbReference type="Pfam" id="PF02875">
    <property type="entry name" value="Mur_ligase_C"/>
    <property type="match status" value="1"/>
</dbReference>
<evidence type="ECO:0000256" key="6">
    <source>
        <dbReference type="ARBA" id="ARBA00022618"/>
    </source>
</evidence>
<dbReference type="SUPFAM" id="SSF51984">
    <property type="entry name" value="MurCD N-terminal domain"/>
    <property type="match status" value="1"/>
</dbReference>
<protein>
    <recommendedName>
        <fullName evidence="3 14">UDP-N-acetylmuramate--L-alanine ligase</fullName>
        <ecNumber evidence="3 14">6.3.2.8</ecNumber>
    </recommendedName>
    <alternativeName>
        <fullName evidence="14">UDP-N-acetylmuramoyl-L-alanine synthetase</fullName>
    </alternativeName>
</protein>
<comment type="function">
    <text evidence="14">Cell wall formation.</text>
</comment>
<evidence type="ECO:0000256" key="1">
    <source>
        <dbReference type="ARBA" id="ARBA00004496"/>
    </source>
</evidence>
<dbReference type="InterPro" id="IPR004101">
    <property type="entry name" value="Mur_ligase_C"/>
</dbReference>
<dbReference type="NCBIfam" id="TIGR01082">
    <property type="entry name" value="murC"/>
    <property type="match status" value="1"/>
</dbReference>
<evidence type="ECO:0000259" key="15">
    <source>
        <dbReference type="Pfam" id="PF01225"/>
    </source>
</evidence>
<comment type="subcellular location">
    <subcellularLocation>
        <location evidence="1 14">Cytoplasm</location>
    </subcellularLocation>
</comment>
<dbReference type="GO" id="GO:0008763">
    <property type="term" value="F:UDP-N-acetylmuramate-L-alanine ligase activity"/>
    <property type="evidence" value="ECO:0007669"/>
    <property type="project" value="UniProtKB-UniRule"/>
</dbReference>
<evidence type="ECO:0000256" key="9">
    <source>
        <dbReference type="ARBA" id="ARBA00022960"/>
    </source>
</evidence>
<evidence type="ECO:0000256" key="2">
    <source>
        <dbReference type="ARBA" id="ARBA00004752"/>
    </source>
</evidence>
<evidence type="ECO:0000313" key="18">
    <source>
        <dbReference type="EMBL" id="KAA3500872.1"/>
    </source>
</evidence>
<evidence type="ECO:0000256" key="14">
    <source>
        <dbReference type="HAMAP-Rule" id="MF_00046"/>
    </source>
</evidence>
<evidence type="ECO:0000256" key="12">
    <source>
        <dbReference type="ARBA" id="ARBA00023316"/>
    </source>
</evidence>
<gene>
    <name evidence="14" type="primary">murC</name>
    <name evidence="18" type="ORF">DXM27_16930</name>
</gene>
<keyword evidence="5 14" id="KW-0436">Ligase</keyword>
<dbReference type="GO" id="GO:0071555">
    <property type="term" value="P:cell wall organization"/>
    <property type="evidence" value="ECO:0007669"/>
    <property type="project" value="UniProtKB-KW"/>
</dbReference>
<keyword evidence="10 14" id="KW-0573">Peptidoglycan synthesis</keyword>
<dbReference type="PANTHER" id="PTHR43445:SF3">
    <property type="entry name" value="UDP-N-ACETYLMURAMATE--L-ALANINE LIGASE"/>
    <property type="match status" value="1"/>
</dbReference>
<feature type="domain" description="Mur ligase central" evidence="17">
    <location>
        <begin position="112"/>
        <end position="298"/>
    </location>
</feature>
<dbReference type="GO" id="GO:0008360">
    <property type="term" value="P:regulation of cell shape"/>
    <property type="evidence" value="ECO:0007669"/>
    <property type="project" value="UniProtKB-KW"/>
</dbReference>
<dbReference type="Pfam" id="PF01225">
    <property type="entry name" value="Mur_ligase"/>
    <property type="match status" value="1"/>
</dbReference>
<dbReference type="AlphaFoldDB" id="A0AA88EZG5"/>
<evidence type="ECO:0000259" key="17">
    <source>
        <dbReference type="Pfam" id="PF08245"/>
    </source>
</evidence>
<dbReference type="Proteomes" id="UP000473658">
    <property type="component" value="Unassembled WGS sequence"/>
</dbReference>
<evidence type="ECO:0000259" key="16">
    <source>
        <dbReference type="Pfam" id="PF02875"/>
    </source>
</evidence>
<dbReference type="PANTHER" id="PTHR43445">
    <property type="entry name" value="UDP-N-ACETYLMURAMATE--L-ALANINE LIGASE-RELATED"/>
    <property type="match status" value="1"/>
</dbReference>
<dbReference type="EMBL" id="QRFF01000004">
    <property type="protein sequence ID" value="KAA3500872.1"/>
    <property type="molecule type" value="Genomic_DNA"/>
</dbReference>
<comment type="similarity">
    <text evidence="14">Belongs to the MurCDEF family.</text>
</comment>
<dbReference type="GO" id="GO:0009252">
    <property type="term" value="P:peptidoglycan biosynthetic process"/>
    <property type="evidence" value="ECO:0007669"/>
    <property type="project" value="UniProtKB-UniRule"/>
</dbReference>
<dbReference type="Pfam" id="PF08245">
    <property type="entry name" value="Mur_ligase_M"/>
    <property type="match status" value="1"/>
</dbReference>
<reference evidence="18 19" key="1">
    <citation type="submission" date="2018-08" db="EMBL/GenBank/DDBJ databases">
        <title>Crown Gall in kiwifruit.</title>
        <authorList>
            <person name="Visnovsky S.B."/>
            <person name="Pitman A.R."/>
        </authorList>
    </citation>
    <scope>NUCLEOTIDE SEQUENCE [LARGE SCALE GENOMIC DNA]</scope>
    <source>
        <strain evidence="18 19">SBV_302_78_2</strain>
    </source>
</reference>
<dbReference type="Gene3D" id="3.40.50.720">
    <property type="entry name" value="NAD(P)-binding Rossmann-like Domain"/>
    <property type="match status" value="1"/>
</dbReference>
<keyword evidence="11 14" id="KW-0131">Cell cycle</keyword>
<keyword evidence="12 14" id="KW-0961">Cell wall biogenesis/degradation</keyword>
<evidence type="ECO:0000256" key="11">
    <source>
        <dbReference type="ARBA" id="ARBA00023306"/>
    </source>
</evidence>
<name>A0AA88EZG5_RHIRH</name>
<dbReference type="Gene3D" id="3.90.190.20">
    <property type="entry name" value="Mur ligase, C-terminal domain"/>
    <property type="match status" value="1"/>
</dbReference>
<comment type="caution">
    <text evidence="18">The sequence shown here is derived from an EMBL/GenBank/DDBJ whole genome shotgun (WGS) entry which is preliminary data.</text>
</comment>
<keyword evidence="6 14" id="KW-0132">Cell division</keyword>
<feature type="binding site" evidence="14">
    <location>
        <begin position="114"/>
        <end position="120"/>
    </location>
    <ligand>
        <name>ATP</name>
        <dbReference type="ChEBI" id="CHEBI:30616"/>
    </ligand>
</feature>